<keyword evidence="1" id="KW-0812">Transmembrane</keyword>
<evidence type="ECO:0000313" key="2">
    <source>
        <dbReference type="EMBL" id="WVO18827.1"/>
    </source>
</evidence>
<sequence>MLISRNVRKCITLVSRFHFLALHLQRYSVNSPGCFPILLLISVLFPFPAVNVVTRSIPLVPKTTYMTGSELHPSIISTSTQN</sequence>
<keyword evidence="3" id="KW-1185">Reference proteome</keyword>
<keyword evidence="1" id="KW-0472">Membrane</keyword>
<dbReference type="EMBL" id="CP143806">
    <property type="protein sequence ID" value="WVO18827.1"/>
    <property type="molecule type" value="Genomic_DNA"/>
</dbReference>
<feature type="transmembrane region" description="Helical" evidence="1">
    <location>
        <begin position="35"/>
        <end position="53"/>
    </location>
</feature>
<gene>
    <name evidence="2" type="ORF">IAS62_000099</name>
</gene>
<name>A0ABZ2AMY1_9TREE</name>
<evidence type="ECO:0000256" key="1">
    <source>
        <dbReference type="SAM" id="Phobius"/>
    </source>
</evidence>
<reference evidence="2 3" key="1">
    <citation type="submission" date="2024-01" db="EMBL/GenBank/DDBJ databases">
        <title>Comparative genomics of Cryptococcus and Kwoniella reveals pathogenesis evolution and contrasting modes of karyotype evolution via chromosome fusion or intercentromeric recombination.</title>
        <authorList>
            <person name="Coelho M.A."/>
            <person name="David-Palma M."/>
            <person name="Shea T."/>
            <person name="Bowers K."/>
            <person name="McGinley-Smith S."/>
            <person name="Mohammad A.W."/>
            <person name="Gnirke A."/>
            <person name="Yurkov A.M."/>
            <person name="Nowrousian M."/>
            <person name="Sun S."/>
            <person name="Cuomo C.A."/>
            <person name="Heitman J."/>
        </authorList>
    </citation>
    <scope>NUCLEOTIDE SEQUENCE [LARGE SCALE GENOMIC DNA]</scope>
    <source>
        <strain evidence="2 3">7685027</strain>
    </source>
</reference>
<organism evidence="2 3">
    <name type="scientific">Cryptococcus decagattii</name>
    <dbReference type="NCBI Taxonomy" id="1859122"/>
    <lineage>
        <taxon>Eukaryota</taxon>
        <taxon>Fungi</taxon>
        <taxon>Dikarya</taxon>
        <taxon>Basidiomycota</taxon>
        <taxon>Agaricomycotina</taxon>
        <taxon>Tremellomycetes</taxon>
        <taxon>Tremellales</taxon>
        <taxon>Cryptococcaceae</taxon>
        <taxon>Cryptococcus</taxon>
        <taxon>Cryptococcus gattii species complex</taxon>
    </lineage>
</organism>
<dbReference type="GeneID" id="89986875"/>
<keyword evidence="1" id="KW-1133">Transmembrane helix</keyword>
<accession>A0ABZ2AMY1</accession>
<proteinExistence type="predicted"/>
<dbReference type="RefSeq" id="XP_064718067.1">
    <property type="nucleotide sequence ID" value="XM_064861995.1"/>
</dbReference>
<protein>
    <submittedName>
        <fullName evidence="2">Uncharacterized protein</fullName>
    </submittedName>
</protein>
<dbReference type="Proteomes" id="UP001432216">
    <property type="component" value="Chromosome 1"/>
</dbReference>
<evidence type="ECO:0000313" key="3">
    <source>
        <dbReference type="Proteomes" id="UP001432216"/>
    </source>
</evidence>